<accession>A0A5K7ZFF0</accession>
<evidence type="ECO:0000313" key="2">
    <source>
        <dbReference type="EMBL" id="BBO79686.1"/>
    </source>
</evidence>
<dbReference type="InterPro" id="IPR003374">
    <property type="entry name" value="ApbE-like_sf"/>
</dbReference>
<dbReference type="RefSeq" id="WP_231714038.1">
    <property type="nucleotide sequence ID" value="NZ_AP021876.1"/>
</dbReference>
<protein>
    <submittedName>
        <fullName evidence="2">Thiamine biosynthesis protein ApbE</fullName>
    </submittedName>
</protein>
<dbReference type="SUPFAM" id="SSF143631">
    <property type="entry name" value="ApbE-like"/>
    <property type="match status" value="1"/>
</dbReference>
<dbReference type="PIRSF" id="PIRSF006421">
    <property type="entry name" value="UCP006421"/>
    <property type="match status" value="1"/>
</dbReference>
<dbReference type="InterPro" id="IPR007183">
    <property type="entry name" value="UPF0280"/>
</dbReference>
<sequence length="262" mass="27281">MGSKPAKPSRGRAPLPESYRKRTYRERVHTTGLVAFRVVCEQTDLLIQAERPLADEAREHVLDCRGQIAGYIRRYPEFATTLVPWPNVSPAPLVVRQMIHAGQAAGVGPMAAVAGAIAESVGRGLLEATSRIVVENGGDLFVKSDAPLVAGIFAGASPLSMKMGLKIPDTGDGLGLCTSSGTVGHSLSRGVADAVCVVARSSALADAAATAIGNRIQRPGDIDGAIQSGRGMGDILGIVVVVGRQMGAWGSIELVPLNRKKG</sequence>
<proteinExistence type="predicted"/>
<feature type="region of interest" description="Disordered" evidence="1">
    <location>
        <begin position="1"/>
        <end position="22"/>
    </location>
</feature>
<dbReference type="KEGG" id="dov:DSCO28_02520"/>
<dbReference type="EMBL" id="AP021876">
    <property type="protein sequence ID" value="BBO79686.1"/>
    <property type="molecule type" value="Genomic_DNA"/>
</dbReference>
<gene>
    <name evidence="2" type="ORF">DSCO28_02520</name>
</gene>
<organism evidence="2 3">
    <name type="scientific">Desulfosarcina ovata subsp. sediminis</name>
    <dbReference type="NCBI Taxonomy" id="885957"/>
    <lineage>
        <taxon>Bacteria</taxon>
        <taxon>Pseudomonadati</taxon>
        <taxon>Thermodesulfobacteriota</taxon>
        <taxon>Desulfobacteria</taxon>
        <taxon>Desulfobacterales</taxon>
        <taxon>Desulfosarcinaceae</taxon>
        <taxon>Desulfosarcina</taxon>
    </lineage>
</organism>
<reference evidence="2 3" key="1">
    <citation type="submission" date="2019-11" db="EMBL/GenBank/DDBJ databases">
        <title>Comparative genomics of hydrocarbon-degrading Desulfosarcina strains.</title>
        <authorList>
            <person name="Watanabe M."/>
            <person name="Kojima H."/>
            <person name="Fukui M."/>
        </authorList>
    </citation>
    <scope>NUCLEOTIDE SEQUENCE [LARGE SCALE GENOMIC DNA]</scope>
    <source>
        <strain evidence="2 3">28bB2T</strain>
    </source>
</reference>
<dbReference type="Proteomes" id="UP000425960">
    <property type="component" value="Chromosome"/>
</dbReference>
<dbReference type="Gene3D" id="3.10.520.10">
    <property type="entry name" value="ApbE-like domains"/>
    <property type="match status" value="1"/>
</dbReference>
<dbReference type="AlphaFoldDB" id="A0A5K7ZFF0"/>
<evidence type="ECO:0000313" key="3">
    <source>
        <dbReference type="Proteomes" id="UP000425960"/>
    </source>
</evidence>
<evidence type="ECO:0000256" key="1">
    <source>
        <dbReference type="SAM" id="MobiDB-lite"/>
    </source>
</evidence>
<name>A0A5K7ZFF0_9BACT</name>